<sequence length="587" mass="65256">MKKHSDPNSYQSTESSSEENLSVDGLIGLGGHSARKSYYPALQQKVVELEAERNRYKWLFENAFHGIFQADTRGWIQSANAAMARICATETSARLEEGVYFAALLQGGEEEFQQIRNRLLGEGQLFLYETRIKRLDGSQIDVSMNLLLRPHEEGEIIEGFVADITRRMEMQNRVLADNEALEQRVQARTAELTDLNTRLIAEMAVREEAQREMSRARDAAESANLSKDKYLAAASHDLLQPLNAARLLVSALRERELPSYEGDLVDRVHLALSGAEHLLSDLLDISKLDQNAVQPDIQTFSVQHLLFNLEAEFQPIAQEAGVSLKFRAPDLAVQSDMRLLSRVLRNLIGNAIRYTDSGGVLVALRKRANTLRIEVWDTGQGIPEDKRQDIFKEFQQLGRRAGRSGGVGLGLAIVDRIARVLDLSIQVDSVEGRGSRFSFSVPLSDQVIPLRSFETPLRRDSGLEGVEVLVIDNEPEVLVSMKALLDGWGCQVTTAASAEQAIAENRLAPELILADYHLDDDATGTDAVAALRGYFKQAIPAAILTADRSSEVRKLLRELELPLLNKPIKPSKLRALIQHLSGQHQVA</sequence>
<evidence type="ECO:0000256" key="6">
    <source>
        <dbReference type="PROSITE-ProRule" id="PRU00169"/>
    </source>
</evidence>
<accession>A0A1H5W1W8</accession>
<evidence type="ECO:0000256" key="4">
    <source>
        <dbReference type="ARBA" id="ARBA00022679"/>
    </source>
</evidence>
<dbReference type="Gene3D" id="3.30.450.20">
    <property type="entry name" value="PAS domain"/>
    <property type="match status" value="1"/>
</dbReference>
<dbReference type="InterPro" id="IPR004358">
    <property type="entry name" value="Sig_transdc_His_kin-like_C"/>
</dbReference>
<comment type="catalytic activity">
    <reaction evidence="1">
        <text>ATP + protein L-histidine = ADP + protein N-phospho-L-histidine.</text>
        <dbReference type="EC" id="2.7.13.3"/>
    </reaction>
</comment>
<dbReference type="InterPro" id="IPR005467">
    <property type="entry name" value="His_kinase_dom"/>
</dbReference>
<dbReference type="SUPFAM" id="SSF52172">
    <property type="entry name" value="CheY-like"/>
    <property type="match status" value="1"/>
</dbReference>
<dbReference type="SMART" id="SM00448">
    <property type="entry name" value="REC"/>
    <property type="match status" value="1"/>
</dbReference>
<dbReference type="SUPFAM" id="SSF47384">
    <property type="entry name" value="Homodimeric domain of signal transducing histidine kinase"/>
    <property type="match status" value="1"/>
</dbReference>
<dbReference type="InterPro" id="IPR035965">
    <property type="entry name" value="PAS-like_dom_sf"/>
</dbReference>
<keyword evidence="3 6" id="KW-0597">Phosphoprotein</keyword>
<dbReference type="SUPFAM" id="SSF55785">
    <property type="entry name" value="PYP-like sensor domain (PAS domain)"/>
    <property type="match status" value="1"/>
</dbReference>
<feature type="coiled-coil region" evidence="7">
    <location>
        <begin position="178"/>
        <end position="226"/>
    </location>
</feature>
<protein>
    <recommendedName>
        <fullName evidence="2">histidine kinase</fullName>
        <ecNumber evidence="2">2.7.13.3</ecNumber>
    </recommendedName>
</protein>
<dbReference type="Gene3D" id="3.40.50.2300">
    <property type="match status" value="1"/>
</dbReference>
<dbReference type="NCBIfam" id="TIGR00229">
    <property type="entry name" value="sensory_box"/>
    <property type="match status" value="1"/>
</dbReference>
<dbReference type="PROSITE" id="PS50110">
    <property type="entry name" value="RESPONSE_REGULATORY"/>
    <property type="match status" value="1"/>
</dbReference>
<evidence type="ECO:0000313" key="10">
    <source>
        <dbReference type="EMBL" id="SEF93514.1"/>
    </source>
</evidence>
<feature type="domain" description="Histidine kinase" evidence="8">
    <location>
        <begin position="233"/>
        <end position="445"/>
    </location>
</feature>
<keyword evidence="4" id="KW-0808">Transferase</keyword>
<keyword evidence="11" id="KW-1185">Reference proteome</keyword>
<dbReference type="Pfam" id="PF02518">
    <property type="entry name" value="HATPase_c"/>
    <property type="match status" value="1"/>
</dbReference>
<dbReference type="InterPro" id="IPR003594">
    <property type="entry name" value="HATPase_dom"/>
</dbReference>
<evidence type="ECO:0000256" key="5">
    <source>
        <dbReference type="ARBA" id="ARBA00022777"/>
    </source>
</evidence>
<dbReference type="GO" id="GO:0000155">
    <property type="term" value="F:phosphorelay sensor kinase activity"/>
    <property type="evidence" value="ECO:0007669"/>
    <property type="project" value="InterPro"/>
</dbReference>
<dbReference type="RefSeq" id="WP_104001865.1">
    <property type="nucleotide sequence ID" value="NZ_FNVQ01000001.1"/>
</dbReference>
<dbReference type="Gene3D" id="1.10.287.130">
    <property type="match status" value="1"/>
</dbReference>
<dbReference type="CDD" id="cd00082">
    <property type="entry name" value="HisKA"/>
    <property type="match status" value="1"/>
</dbReference>
<dbReference type="PANTHER" id="PTHR43047">
    <property type="entry name" value="TWO-COMPONENT HISTIDINE PROTEIN KINASE"/>
    <property type="match status" value="1"/>
</dbReference>
<dbReference type="InterPro" id="IPR001789">
    <property type="entry name" value="Sig_transdc_resp-reg_receiver"/>
</dbReference>
<keyword evidence="5" id="KW-0418">Kinase</keyword>
<feature type="modified residue" description="4-aspartylphosphate" evidence="6">
    <location>
        <position position="515"/>
    </location>
</feature>
<evidence type="ECO:0000259" key="9">
    <source>
        <dbReference type="PROSITE" id="PS50110"/>
    </source>
</evidence>
<dbReference type="NCBIfam" id="NF041832">
    <property type="entry name" value="near_NosP_CTERM"/>
    <property type="match status" value="1"/>
</dbReference>
<evidence type="ECO:0000256" key="7">
    <source>
        <dbReference type="SAM" id="Coils"/>
    </source>
</evidence>
<dbReference type="FunFam" id="1.10.287.130:FF:000081">
    <property type="entry name" value="Hybrid sensor histidine kinase/response regulator"/>
    <property type="match status" value="1"/>
</dbReference>
<dbReference type="GO" id="GO:0005886">
    <property type="term" value="C:plasma membrane"/>
    <property type="evidence" value="ECO:0007669"/>
    <property type="project" value="TreeGrafter"/>
</dbReference>
<dbReference type="Pfam" id="PF00072">
    <property type="entry name" value="Response_reg"/>
    <property type="match status" value="1"/>
</dbReference>
<dbReference type="InterPro" id="IPR036097">
    <property type="entry name" value="HisK_dim/P_sf"/>
</dbReference>
<dbReference type="SMART" id="SM00387">
    <property type="entry name" value="HATPase_c"/>
    <property type="match status" value="1"/>
</dbReference>
<dbReference type="InterPro" id="IPR036890">
    <property type="entry name" value="HATPase_C_sf"/>
</dbReference>
<organism evidence="10 11">
    <name type="scientific">Marinobacterium lutimaris</name>
    <dbReference type="NCBI Taxonomy" id="568106"/>
    <lineage>
        <taxon>Bacteria</taxon>
        <taxon>Pseudomonadati</taxon>
        <taxon>Pseudomonadota</taxon>
        <taxon>Gammaproteobacteria</taxon>
        <taxon>Oceanospirillales</taxon>
        <taxon>Oceanospirillaceae</taxon>
        <taxon>Marinobacterium</taxon>
    </lineage>
</organism>
<dbReference type="Gene3D" id="3.30.565.10">
    <property type="entry name" value="Histidine kinase-like ATPase, C-terminal domain"/>
    <property type="match status" value="1"/>
</dbReference>
<dbReference type="SUPFAM" id="SSF55874">
    <property type="entry name" value="ATPase domain of HSP90 chaperone/DNA topoisomerase II/histidine kinase"/>
    <property type="match status" value="1"/>
</dbReference>
<dbReference type="EC" id="2.7.13.3" evidence="2"/>
<proteinExistence type="predicted"/>
<dbReference type="PROSITE" id="PS50109">
    <property type="entry name" value="HIS_KIN"/>
    <property type="match status" value="1"/>
</dbReference>
<dbReference type="SMART" id="SM00388">
    <property type="entry name" value="HisKA"/>
    <property type="match status" value="1"/>
</dbReference>
<evidence type="ECO:0000313" key="11">
    <source>
        <dbReference type="Proteomes" id="UP000236745"/>
    </source>
</evidence>
<dbReference type="InterPro" id="IPR011006">
    <property type="entry name" value="CheY-like_superfamily"/>
</dbReference>
<dbReference type="GO" id="GO:0009927">
    <property type="term" value="F:histidine phosphotransfer kinase activity"/>
    <property type="evidence" value="ECO:0007669"/>
    <property type="project" value="TreeGrafter"/>
</dbReference>
<dbReference type="Proteomes" id="UP000236745">
    <property type="component" value="Unassembled WGS sequence"/>
</dbReference>
<dbReference type="PANTHER" id="PTHR43047:SF9">
    <property type="entry name" value="HISTIDINE KINASE"/>
    <property type="match status" value="1"/>
</dbReference>
<reference evidence="10 11" key="1">
    <citation type="submission" date="2016-10" db="EMBL/GenBank/DDBJ databases">
        <authorList>
            <person name="de Groot N.N."/>
        </authorList>
    </citation>
    <scope>NUCLEOTIDE SEQUENCE [LARGE SCALE GENOMIC DNA]</scope>
    <source>
        <strain evidence="10 11">DSM 22012</strain>
    </source>
</reference>
<dbReference type="AlphaFoldDB" id="A0A1H5W1W8"/>
<dbReference type="InterPro" id="IPR000014">
    <property type="entry name" value="PAS"/>
</dbReference>
<dbReference type="InterPro" id="IPR003661">
    <property type="entry name" value="HisK_dim/P_dom"/>
</dbReference>
<dbReference type="FunFam" id="3.30.565.10:FF:000049">
    <property type="entry name" value="Two-component sensor histidine kinase"/>
    <property type="match status" value="1"/>
</dbReference>
<gene>
    <name evidence="10" type="ORF">SAMN05444390_101919</name>
</gene>
<evidence type="ECO:0000256" key="2">
    <source>
        <dbReference type="ARBA" id="ARBA00012438"/>
    </source>
</evidence>
<evidence type="ECO:0000259" key="8">
    <source>
        <dbReference type="PROSITE" id="PS50109"/>
    </source>
</evidence>
<feature type="domain" description="Response regulatory" evidence="9">
    <location>
        <begin position="467"/>
        <end position="581"/>
    </location>
</feature>
<dbReference type="EMBL" id="FNVQ01000001">
    <property type="protein sequence ID" value="SEF93514.1"/>
    <property type="molecule type" value="Genomic_DNA"/>
</dbReference>
<name>A0A1H5W1W8_9GAMM</name>
<dbReference type="CDD" id="cd00130">
    <property type="entry name" value="PAS"/>
    <property type="match status" value="1"/>
</dbReference>
<dbReference type="OrthoDB" id="9764438at2"/>
<dbReference type="PRINTS" id="PR00344">
    <property type="entry name" value="BCTRLSENSOR"/>
</dbReference>
<keyword evidence="7" id="KW-0175">Coiled coil</keyword>
<evidence type="ECO:0000256" key="3">
    <source>
        <dbReference type="ARBA" id="ARBA00022553"/>
    </source>
</evidence>
<evidence type="ECO:0000256" key="1">
    <source>
        <dbReference type="ARBA" id="ARBA00000085"/>
    </source>
</evidence>
<dbReference type="Pfam" id="PF00512">
    <property type="entry name" value="HisKA"/>
    <property type="match status" value="1"/>
</dbReference>
<dbReference type="CDD" id="cd00156">
    <property type="entry name" value="REC"/>
    <property type="match status" value="1"/>
</dbReference>